<dbReference type="Gene3D" id="2.40.160.60">
    <property type="entry name" value="Outer membrane protein transport protein (OMPP1/FadL/TodX)"/>
    <property type="match status" value="1"/>
</dbReference>
<accession>A0ABY6CTG8</accession>
<proteinExistence type="predicted"/>
<evidence type="ECO:0000313" key="2">
    <source>
        <dbReference type="Proteomes" id="UP001065174"/>
    </source>
</evidence>
<dbReference type="RefSeq" id="WP_262311241.1">
    <property type="nucleotide sequence ID" value="NZ_CP106679.1"/>
</dbReference>
<dbReference type="Proteomes" id="UP001065174">
    <property type="component" value="Chromosome"/>
</dbReference>
<reference evidence="1" key="1">
    <citation type="submission" date="2022-09" db="EMBL/GenBank/DDBJ databases">
        <title>Comparative genomics and taxonomic characterization of three novel marine species of genus Reichenbachiella exhibiting antioxidant and polysaccharide degradation activities.</title>
        <authorList>
            <person name="Muhammad N."/>
            <person name="Lee Y.-J."/>
            <person name="Ko J."/>
            <person name="Kim S.-G."/>
        </authorList>
    </citation>
    <scope>NUCLEOTIDE SEQUENCE</scope>
    <source>
        <strain evidence="1">BKB1-1</strain>
    </source>
</reference>
<name>A0ABY6CTG8_9BACT</name>
<protein>
    <recommendedName>
        <fullName evidence="3">Long-chain fatty acid transport protein</fullName>
    </recommendedName>
</protein>
<evidence type="ECO:0008006" key="3">
    <source>
        <dbReference type="Google" id="ProtNLM"/>
    </source>
</evidence>
<dbReference type="SUPFAM" id="SSF56935">
    <property type="entry name" value="Porins"/>
    <property type="match status" value="1"/>
</dbReference>
<dbReference type="EMBL" id="CP106679">
    <property type="protein sequence ID" value="UXP33815.1"/>
    <property type="molecule type" value="Genomic_DNA"/>
</dbReference>
<sequence>MTRMIDRASVELKPSKITILLGLVLLLVSFHSFGQNASGSVYSMFGIGELNQTTSVQSRGMGYASIGLSSKYDVNLVNPAANDQLGYYFNHMTNIGFYYASTNYKTDDASENGSYGGISNFNFWFKIGNKWSSIVGLGQYSNVGYNINQRDVNSFQSSDYSVLHQGSGGLNEFYFSNGYSIVDNLSLGLKLAFVFGNIEHTEWAASSQNSQQFYISDQVNIKDVYAEYSLNYRIQRPKFDVNFGLIFKNENTLKGSTSSQITSQNTTSGEVDLIYEDQESTDDYVLPRKYGFGFSVNTEKILLAGDVEYNQWSQAHIPDYENDLNDTWRYSLGLELTPNRASESYMSRVSYRIGGYTENSYLKIDGTTFSQYGITGGLSMPLRTGSAVNVAYQRKLNGTVQNNLIYESTNEISINLTIRNRWFQQRKFN</sequence>
<organism evidence="1 2">
    <name type="scientific">Reichenbachiella agarivorans</name>
    <dbReference type="NCBI Taxonomy" id="2979464"/>
    <lineage>
        <taxon>Bacteria</taxon>
        <taxon>Pseudomonadati</taxon>
        <taxon>Bacteroidota</taxon>
        <taxon>Cytophagia</taxon>
        <taxon>Cytophagales</taxon>
        <taxon>Reichenbachiellaceae</taxon>
        <taxon>Reichenbachiella</taxon>
    </lineage>
</organism>
<evidence type="ECO:0000313" key="1">
    <source>
        <dbReference type="EMBL" id="UXP33815.1"/>
    </source>
</evidence>
<keyword evidence="2" id="KW-1185">Reference proteome</keyword>
<gene>
    <name evidence="1" type="ORF">N6H18_07620</name>
</gene>